<keyword evidence="1" id="KW-1185">Reference proteome</keyword>
<dbReference type="AlphaFoldDB" id="A0A915JU23"/>
<accession>A0A915JU23</accession>
<organism evidence="1 2">
    <name type="scientific">Romanomermis culicivorax</name>
    <name type="common">Nematode worm</name>
    <dbReference type="NCBI Taxonomy" id="13658"/>
    <lineage>
        <taxon>Eukaryota</taxon>
        <taxon>Metazoa</taxon>
        <taxon>Ecdysozoa</taxon>
        <taxon>Nematoda</taxon>
        <taxon>Enoplea</taxon>
        <taxon>Dorylaimia</taxon>
        <taxon>Mermithida</taxon>
        <taxon>Mermithoidea</taxon>
        <taxon>Mermithidae</taxon>
        <taxon>Romanomermis</taxon>
    </lineage>
</organism>
<proteinExistence type="predicted"/>
<dbReference type="WBParaSite" id="nRc.2.0.1.t29766-RA">
    <property type="protein sequence ID" value="nRc.2.0.1.t29766-RA"/>
    <property type="gene ID" value="nRc.2.0.1.g29766"/>
</dbReference>
<dbReference type="Proteomes" id="UP000887565">
    <property type="component" value="Unplaced"/>
</dbReference>
<reference evidence="2" key="1">
    <citation type="submission" date="2022-11" db="UniProtKB">
        <authorList>
            <consortium name="WormBaseParasite"/>
        </authorList>
    </citation>
    <scope>IDENTIFICATION</scope>
</reference>
<sequence length="54" mass="6162">MTGMAQLFCRQKHFLLYHQISFGCGLTYALHRKAPVLKNIPALRTGKVKRSPFS</sequence>
<name>A0A915JU23_ROMCU</name>
<evidence type="ECO:0000313" key="1">
    <source>
        <dbReference type="Proteomes" id="UP000887565"/>
    </source>
</evidence>
<protein>
    <submittedName>
        <fullName evidence="2">Uncharacterized protein</fullName>
    </submittedName>
</protein>
<evidence type="ECO:0000313" key="2">
    <source>
        <dbReference type="WBParaSite" id="nRc.2.0.1.t29766-RA"/>
    </source>
</evidence>